<organism evidence="1 2">
    <name type="scientific">Mythimna loreyi</name>
    <dbReference type="NCBI Taxonomy" id="667449"/>
    <lineage>
        <taxon>Eukaryota</taxon>
        <taxon>Metazoa</taxon>
        <taxon>Ecdysozoa</taxon>
        <taxon>Arthropoda</taxon>
        <taxon>Hexapoda</taxon>
        <taxon>Insecta</taxon>
        <taxon>Pterygota</taxon>
        <taxon>Neoptera</taxon>
        <taxon>Endopterygota</taxon>
        <taxon>Lepidoptera</taxon>
        <taxon>Glossata</taxon>
        <taxon>Ditrysia</taxon>
        <taxon>Noctuoidea</taxon>
        <taxon>Noctuidae</taxon>
        <taxon>Noctuinae</taxon>
        <taxon>Hadenini</taxon>
        <taxon>Mythimna</taxon>
    </lineage>
</organism>
<gene>
    <name evidence="1" type="ORF">PYW08_000711</name>
</gene>
<proteinExistence type="predicted"/>
<name>A0ACC2QZB3_9NEOP</name>
<reference evidence="1" key="1">
    <citation type="submission" date="2023-03" db="EMBL/GenBank/DDBJ databases">
        <title>Chromosome-level genomes of two armyworms, Mythimna separata and Mythimna loreyi, provide insights into the biosynthesis and reception of sex pheromones.</title>
        <authorList>
            <person name="Zhao H."/>
        </authorList>
    </citation>
    <scope>NUCLEOTIDE SEQUENCE</scope>
    <source>
        <strain evidence="1">BeijingLab</strain>
    </source>
</reference>
<keyword evidence="2" id="KW-1185">Reference proteome</keyword>
<evidence type="ECO:0000313" key="2">
    <source>
        <dbReference type="Proteomes" id="UP001231649"/>
    </source>
</evidence>
<dbReference type="EMBL" id="CM056786">
    <property type="protein sequence ID" value="KAJ8729130.1"/>
    <property type="molecule type" value="Genomic_DNA"/>
</dbReference>
<protein>
    <submittedName>
        <fullName evidence="1">Uncharacterized protein</fullName>
    </submittedName>
</protein>
<evidence type="ECO:0000313" key="1">
    <source>
        <dbReference type="EMBL" id="KAJ8729130.1"/>
    </source>
</evidence>
<comment type="caution">
    <text evidence="1">The sequence shown here is derived from an EMBL/GenBank/DDBJ whole genome shotgun (WGS) entry which is preliminary data.</text>
</comment>
<accession>A0ACC2QZB3</accession>
<dbReference type="Proteomes" id="UP001231649">
    <property type="component" value="Chromosome 10"/>
</dbReference>
<sequence>MKRNTLNLGHQQMNQAGSENTRSKRVLPECNLNNYNFDDVSNDQYEVCEDCKQRGWSVGWKHSSDVGPSFNMEYVVGVAEINSSPVNSQQHEQTAINSSCQQSLVQRLWGHLQSIVAAHMNSCPRCNSKPPFRRVVDSVSQDSILSFLSSGTSPPSLNSKQSSQICMTSCCKARSSCPGIPSTCLSARSFCPQASSTLQRNETSSSKDLPSRPNLTTCEQDGCSHLKITVPISDKPGIKCIAIGRNAKPSFQLTNCPRTTLSTIKGPTYSNDENTKCSNPKPSCSNPECSNVECSNAKRFSSKTESPDVISLNTEWPHVNLCSRHSDSPNLYGTNVECSHAKPLSLNAKTSCSLNKNPYIDSEWVTTKPSWANAKWPNTKPSWPNGERPNITPSWPNAECPEVKASYPILECPIKPTCPNPECPNVKPKVPNPECPNVKPKCPNPECPNHKPSYPNPESPKVKPTCPNPQCPNVKAKCPNPECPNVKPACPNPKCPNVKPTCPNVECSENKPKCPNPECPKVKPPGPNFEYANVKPTYPNAQWSNFKPTFLNAEWPNTISECSKAERPNVKPPCANPKCPNVKPTCPNVECSENKPKCPNPECPKVKPPCPNFGYPNVKPTHPNAEWSNFKPTFLKAEWPNTIPDCSNAERPNVKPPCPNPKCPNVTPTCPNVECSENKPKCPNPECPKVKPPCPNFGYPNVKPTHPNDEWSNFKPPYLKPEWSNTNSGCSSAECPNVKPFNVKAEWPIINSSRVNAESPNAIPPCPNAVPICSHSKSKLYHSFSNDSLSSNCKENLVELAKAYLQKMTSAHKMRCPRCSKQTNSNSQVETVTTYLRNMMEQAWNYLNSDTSSKKSCNQQCVISNYSKISKGTPCPINSSCCCATSHQQSQKTQPFNCTCFPKTNVCPIKASICPRAVTSPPNCNPTTCAKPLICLKNCDSQDSISVTHKSKELGTHEHKSCHTPCCKRNSQGVQPSFNISDTSVWSLSSETRPCHVKPPQSVEELKASVTGVDKPSRNLVGCEILDFRSTIKYTKPGEQDIPVSTDKPTPCLDLTTEQIKQRHDPPSKDTIHSKEFLCDCEKTSSLCVDPEEPSCKEETGGCLKSESLYEALIDEEFGSMSRKKMRIKELNNKALNSFKKSKSLTCVDSIQPDRKDCNSQEKEAPGKSPHNYRYYY</sequence>